<dbReference type="CDD" id="cd04187">
    <property type="entry name" value="DPM1_like_bac"/>
    <property type="match status" value="1"/>
</dbReference>
<keyword evidence="7" id="KW-0472">Membrane</keyword>
<dbReference type="Pfam" id="PF00535">
    <property type="entry name" value="Glycos_transf_2"/>
    <property type="match status" value="1"/>
</dbReference>
<keyword evidence="2" id="KW-0328">Glycosyltransferase</keyword>
<feature type="domain" description="Glycosyltransferase 2-like" evidence="8">
    <location>
        <begin position="13"/>
        <end position="176"/>
    </location>
</feature>
<keyword evidence="3" id="KW-0808">Transferase</keyword>
<dbReference type="GO" id="GO:0009103">
    <property type="term" value="P:lipopolysaccharide biosynthetic process"/>
    <property type="evidence" value="ECO:0007669"/>
    <property type="project" value="UniProtKB-KW"/>
</dbReference>
<evidence type="ECO:0000259" key="8">
    <source>
        <dbReference type="Pfam" id="PF00535"/>
    </source>
</evidence>
<keyword evidence="1" id="KW-1003">Cell membrane</keyword>
<evidence type="ECO:0000256" key="3">
    <source>
        <dbReference type="ARBA" id="ARBA00022679"/>
    </source>
</evidence>
<evidence type="ECO:0000256" key="4">
    <source>
        <dbReference type="ARBA" id="ARBA00022692"/>
    </source>
</evidence>
<dbReference type="InterPro" id="IPR050256">
    <property type="entry name" value="Glycosyltransferase_2"/>
</dbReference>
<dbReference type="SUPFAM" id="SSF53448">
    <property type="entry name" value="Nucleotide-diphospho-sugar transferases"/>
    <property type="match status" value="1"/>
</dbReference>
<evidence type="ECO:0000256" key="7">
    <source>
        <dbReference type="ARBA" id="ARBA00023136"/>
    </source>
</evidence>
<keyword evidence="4" id="KW-0812">Transmembrane</keyword>
<accession>A0A383B168</accession>
<dbReference type="Gene3D" id="3.90.550.10">
    <property type="entry name" value="Spore Coat Polysaccharide Biosynthesis Protein SpsA, Chain A"/>
    <property type="match status" value="1"/>
</dbReference>
<keyword evidence="6" id="KW-1133">Transmembrane helix</keyword>
<dbReference type="InterPro" id="IPR001173">
    <property type="entry name" value="Glyco_trans_2-like"/>
</dbReference>
<evidence type="ECO:0000256" key="1">
    <source>
        <dbReference type="ARBA" id="ARBA00022475"/>
    </source>
</evidence>
<sequence>MFQMNTDKKRILSVVFSFRNEDSVLQELINRVENVFKKLVYDYELIFVNDDSEDKSLEILEKNRKRNNQIKIINMSRRFGVSACVIAGFKHAIGDAVIYMDSDLQDPPELMPDLIKKWEEGNDVVHTIRTKRKGENVIRMFLVKIAYKVIDVLSDIKIRQNSGNFQLISRRALKAILTLNEYDPLLRGLSSWIGFRQA</sequence>
<name>A0A383B168_9ZZZZ</name>
<evidence type="ECO:0000256" key="5">
    <source>
        <dbReference type="ARBA" id="ARBA00022985"/>
    </source>
</evidence>
<evidence type="ECO:0000313" key="9">
    <source>
        <dbReference type="EMBL" id="SVE13205.1"/>
    </source>
</evidence>
<dbReference type="GO" id="GO:0016757">
    <property type="term" value="F:glycosyltransferase activity"/>
    <property type="evidence" value="ECO:0007669"/>
    <property type="project" value="UniProtKB-KW"/>
</dbReference>
<dbReference type="GO" id="GO:0005886">
    <property type="term" value="C:plasma membrane"/>
    <property type="evidence" value="ECO:0007669"/>
    <property type="project" value="TreeGrafter"/>
</dbReference>
<dbReference type="PANTHER" id="PTHR48090">
    <property type="entry name" value="UNDECAPRENYL-PHOSPHATE 4-DEOXY-4-FORMAMIDO-L-ARABINOSE TRANSFERASE-RELATED"/>
    <property type="match status" value="1"/>
</dbReference>
<gene>
    <name evidence="9" type="ORF">METZ01_LOCUS466059</name>
</gene>
<dbReference type="PANTHER" id="PTHR48090:SF3">
    <property type="entry name" value="UNDECAPRENYL-PHOSPHATE 4-DEOXY-4-FORMAMIDO-L-ARABINOSE TRANSFERASE"/>
    <property type="match status" value="1"/>
</dbReference>
<reference evidence="9" key="1">
    <citation type="submission" date="2018-05" db="EMBL/GenBank/DDBJ databases">
        <authorList>
            <person name="Lanie J.A."/>
            <person name="Ng W.-L."/>
            <person name="Kazmierczak K.M."/>
            <person name="Andrzejewski T.M."/>
            <person name="Davidsen T.M."/>
            <person name="Wayne K.J."/>
            <person name="Tettelin H."/>
            <person name="Glass J.I."/>
            <person name="Rusch D."/>
            <person name="Podicherti R."/>
            <person name="Tsui H.-C.T."/>
            <person name="Winkler M.E."/>
        </authorList>
    </citation>
    <scope>NUCLEOTIDE SEQUENCE</scope>
</reference>
<protein>
    <recommendedName>
        <fullName evidence="8">Glycosyltransferase 2-like domain-containing protein</fullName>
    </recommendedName>
</protein>
<proteinExistence type="predicted"/>
<dbReference type="AlphaFoldDB" id="A0A383B168"/>
<evidence type="ECO:0000256" key="6">
    <source>
        <dbReference type="ARBA" id="ARBA00022989"/>
    </source>
</evidence>
<dbReference type="InterPro" id="IPR029044">
    <property type="entry name" value="Nucleotide-diphossugar_trans"/>
</dbReference>
<keyword evidence="5" id="KW-0448">Lipopolysaccharide biosynthesis</keyword>
<dbReference type="EMBL" id="UINC01196272">
    <property type="protein sequence ID" value="SVE13205.1"/>
    <property type="molecule type" value="Genomic_DNA"/>
</dbReference>
<evidence type="ECO:0000256" key="2">
    <source>
        <dbReference type="ARBA" id="ARBA00022676"/>
    </source>
</evidence>
<feature type="non-terminal residue" evidence="9">
    <location>
        <position position="198"/>
    </location>
</feature>
<organism evidence="9">
    <name type="scientific">marine metagenome</name>
    <dbReference type="NCBI Taxonomy" id="408172"/>
    <lineage>
        <taxon>unclassified sequences</taxon>
        <taxon>metagenomes</taxon>
        <taxon>ecological metagenomes</taxon>
    </lineage>
</organism>